<keyword evidence="1" id="KW-0812">Transmembrane</keyword>
<gene>
    <name evidence="2" type="ORF">SDC9_61546</name>
</gene>
<protein>
    <submittedName>
        <fullName evidence="2">Uncharacterized protein</fullName>
    </submittedName>
</protein>
<evidence type="ECO:0000256" key="1">
    <source>
        <dbReference type="SAM" id="Phobius"/>
    </source>
</evidence>
<feature type="transmembrane region" description="Helical" evidence="1">
    <location>
        <begin position="47"/>
        <end position="70"/>
    </location>
</feature>
<organism evidence="2">
    <name type="scientific">bioreactor metagenome</name>
    <dbReference type="NCBI Taxonomy" id="1076179"/>
    <lineage>
        <taxon>unclassified sequences</taxon>
        <taxon>metagenomes</taxon>
        <taxon>ecological metagenomes</taxon>
    </lineage>
</organism>
<dbReference type="AlphaFoldDB" id="A0A644XG12"/>
<keyword evidence="1" id="KW-1133">Transmembrane helix</keyword>
<feature type="transmembrane region" description="Helical" evidence="1">
    <location>
        <begin position="132"/>
        <end position="150"/>
    </location>
</feature>
<dbReference type="EMBL" id="VSSQ01002399">
    <property type="protein sequence ID" value="MPM15180.1"/>
    <property type="molecule type" value="Genomic_DNA"/>
</dbReference>
<name>A0A644XG12_9ZZZZ</name>
<sequence length="199" mass="23500">MELTELESILKRYDEKIDKNISINRDILKKLIIDKPSKYIQTERLKALYQLCSPLLLAILLAIIIDFTNIKVSATLNFYIGLVLFIPPFIFIWSLNIKHFLIIRKINLSSPVIHIKKQIAELERYSIWMTKIRNILMPLPISGMLLIFLPHNIYQIEFILMLALIISIFIISSLYRNQSVRERYRKLKSEIEELEALEK</sequence>
<feature type="transmembrane region" description="Helical" evidence="1">
    <location>
        <begin position="76"/>
        <end position="95"/>
    </location>
</feature>
<proteinExistence type="predicted"/>
<keyword evidence="1" id="KW-0472">Membrane</keyword>
<accession>A0A644XG12</accession>
<feature type="transmembrane region" description="Helical" evidence="1">
    <location>
        <begin position="156"/>
        <end position="175"/>
    </location>
</feature>
<reference evidence="2" key="1">
    <citation type="submission" date="2019-08" db="EMBL/GenBank/DDBJ databases">
        <authorList>
            <person name="Kucharzyk K."/>
            <person name="Murdoch R.W."/>
            <person name="Higgins S."/>
            <person name="Loffler F."/>
        </authorList>
    </citation>
    <scope>NUCLEOTIDE SEQUENCE</scope>
</reference>
<comment type="caution">
    <text evidence="2">The sequence shown here is derived from an EMBL/GenBank/DDBJ whole genome shotgun (WGS) entry which is preliminary data.</text>
</comment>
<evidence type="ECO:0000313" key="2">
    <source>
        <dbReference type="EMBL" id="MPM15180.1"/>
    </source>
</evidence>